<gene>
    <name evidence="4" type="ORF">RIF25_13540</name>
</gene>
<comment type="caution">
    <text evidence="4">The sequence shown here is derived from an EMBL/GenBank/DDBJ whole genome shotgun (WGS) entry which is preliminary data.</text>
</comment>
<dbReference type="Pfam" id="PF14226">
    <property type="entry name" value="DIOX_N"/>
    <property type="match status" value="1"/>
</dbReference>
<accession>A0AAE4FV34</accession>
<dbReference type="InterPro" id="IPR026992">
    <property type="entry name" value="DIOX_N"/>
</dbReference>
<comment type="similarity">
    <text evidence="2">Belongs to the iron/ascorbate-dependent oxidoreductase family.</text>
</comment>
<organism evidence="4 5">
    <name type="scientific">Pseudocalidococcus azoricus BACA0444</name>
    <dbReference type="NCBI Taxonomy" id="2918990"/>
    <lineage>
        <taxon>Bacteria</taxon>
        <taxon>Bacillati</taxon>
        <taxon>Cyanobacteriota</taxon>
        <taxon>Cyanophyceae</taxon>
        <taxon>Acaryochloridales</taxon>
        <taxon>Thermosynechococcaceae</taxon>
        <taxon>Pseudocalidococcus</taxon>
        <taxon>Pseudocalidococcus azoricus</taxon>
    </lineage>
</organism>
<keyword evidence="5" id="KW-1185">Reference proteome</keyword>
<feature type="domain" description="Fe2OG dioxygenase" evidence="3">
    <location>
        <begin position="146"/>
        <end position="253"/>
    </location>
</feature>
<dbReference type="Pfam" id="PF03171">
    <property type="entry name" value="2OG-FeII_Oxy"/>
    <property type="match status" value="1"/>
</dbReference>
<dbReference type="SUPFAM" id="SSF51197">
    <property type="entry name" value="Clavaminate synthase-like"/>
    <property type="match status" value="1"/>
</dbReference>
<dbReference type="EMBL" id="JAVMIP010000017">
    <property type="protein sequence ID" value="MDS3861827.1"/>
    <property type="molecule type" value="Genomic_DNA"/>
</dbReference>
<name>A0AAE4FV34_9CYAN</name>
<dbReference type="GO" id="GO:0016491">
    <property type="term" value="F:oxidoreductase activity"/>
    <property type="evidence" value="ECO:0007669"/>
    <property type="project" value="UniProtKB-KW"/>
</dbReference>
<comment type="pathway">
    <text evidence="1">Antibiotic biosynthesis.</text>
</comment>
<evidence type="ECO:0000313" key="5">
    <source>
        <dbReference type="Proteomes" id="UP001268256"/>
    </source>
</evidence>
<evidence type="ECO:0000313" key="4">
    <source>
        <dbReference type="EMBL" id="MDS3861827.1"/>
    </source>
</evidence>
<keyword evidence="2" id="KW-0560">Oxidoreductase</keyword>
<reference evidence="5" key="1">
    <citation type="submission" date="2023-07" db="EMBL/GenBank/DDBJ databases">
        <authorList>
            <person name="Luz R."/>
            <person name="Cordeiro R."/>
            <person name="Fonseca A."/>
            <person name="Goncalves V."/>
        </authorList>
    </citation>
    <scope>NUCLEOTIDE SEQUENCE [LARGE SCALE GENOMIC DNA]</scope>
    <source>
        <strain evidence="5">BACA0444</strain>
    </source>
</reference>
<evidence type="ECO:0000256" key="2">
    <source>
        <dbReference type="RuleBase" id="RU003682"/>
    </source>
</evidence>
<sequence>MSGFLRIDYQAPTAAVEFTASLHNIGFAVLQSPPIPAGLVEQVYADWQSFFSSDEKFNYTFDPQRQRGYFPFQMERAKNQAHPDLKEFFHLYAREDLPPGLGAATWVLFQALIRIGADLLTWLEAYCPPEIQARFQPSLVKMTQDSPETLLRILHYPPLPKTVPRGVVRAAAHEDVNLITLLPAATQAGLEVQDRHGAWYRVPAEAGDLVVNVGDMLQLASQSYYCSTTHQVVNPEDTLAGESRFSLPLFIHPHPDVQLTPEITAQAYLQQRLQEIGLL</sequence>
<dbReference type="RefSeq" id="WP_322879054.1">
    <property type="nucleotide sequence ID" value="NZ_JAVMIP010000017.1"/>
</dbReference>
<dbReference type="InterPro" id="IPR050231">
    <property type="entry name" value="Iron_ascorbate_oxido_reductase"/>
</dbReference>
<dbReference type="Gene3D" id="2.60.120.330">
    <property type="entry name" value="B-lactam Antibiotic, Isopenicillin N Synthase, Chain"/>
    <property type="match status" value="1"/>
</dbReference>
<dbReference type="InterPro" id="IPR005123">
    <property type="entry name" value="Oxoglu/Fe-dep_dioxygenase_dom"/>
</dbReference>
<evidence type="ECO:0000259" key="3">
    <source>
        <dbReference type="PROSITE" id="PS51471"/>
    </source>
</evidence>
<dbReference type="Proteomes" id="UP001268256">
    <property type="component" value="Unassembled WGS sequence"/>
</dbReference>
<dbReference type="InterPro" id="IPR044861">
    <property type="entry name" value="IPNS-like_FE2OG_OXY"/>
</dbReference>
<dbReference type="AlphaFoldDB" id="A0AAE4FV34"/>
<keyword evidence="2" id="KW-0479">Metal-binding</keyword>
<dbReference type="PANTHER" id="PTHR47990">
    <property type="entry name" value="2-OXOGLUTARATE (2OG) AND FE(II)-DEPENDENT OXYGENASE SUPERFAMILY PROTEIN-RELATED"/>
    <property type="match status" value="1"/>
</dbReference>
<keyword evidence="2" id="KW-0408">Iron</keyword>
<proteinExistence type="inferred from homology"/>
<dbReference type="PROSITE" id="PS51471">
    <property type="entry name" value="FE2OG_OXY"/>
    <property type="match status" value="1"/>
</dbReference>
<protein>
    <submittedName>
        <fullName evidence="4">2OG-Fe(II) oxygenase family protein</fullName>
    </submittedName>
</protein>
<evidence type="ECO:0000256" key="1">
    <source>
        <dbReference type="ARBA" id="ARBA00004792"/>
    </source>
</evidence>
<dbReference type="GO" id="GO:0046872">
    <property type="term" value="F:metal ion binding"/>
    <property type="evidence" value="ECO:0007669"/>
    <property type="project" value="UniProtKB-KW"/>
</dbReference>
<dbReference type="InterPro" id="IPR027443">
    <property type="entry name" value="IPNS-like_sf"/>
</dbReference>